<accession>A0ACC2GJX5</accession>
<reference evidence="1" key="1">
    <citation type="submission" date="2021-05" db="EMBL/GenBank/DDBJ databases">
        <authorList>
            <person name="Pan Q."/>
            <person name="Jouanno E."/>
            <person name="Zahm M."/>
            <person name="Klopp C."/>
            <person name="Cabau C."/>
            <person name="Louis A."/>
            <person name="Berthelot C."/>
            <person name="Parey E."/>
            <person name="Roest Crollius H."/>
            <person name="Montfort J."/>
            <person name="Robinson-Rechavi M."/>
            <person name="Bouchez O."/>
            <person name="Lampietro C."/>
            <person name="Lopez Roques C."/>
            <person name="Donnadieu C."/>
            <person name="Postlethwait J."/>
            <person name="Bobe J."/>
            <person name="Dillon D."/>
            <person name="Chandos A."/>
            <person name="von Hippel F."/>
            <person name="Guiguen Y."/>
        </authorList>
    </citation>
    <scope>NUCLEOTIDE SEQUENCE</scope>
    <source>
        <strain evidence="1">YG-Jan2019</strain>
    </source>
</reference>
<dbReference type="Proteomes" id="UP001157502">
    <property type="component" value="Chromosome 12"/>
</dbReference>
<comment type="caution">
    <text evidence="1">The sequence shown here is derived from an EMBL/GenBank/DDBJ whole genome shotgun (WGS) entry which is preliminary data.</text>
</comment>
<dbReference type="EMBL" id="CM055739">
    <property type="protein sequence ID" value="KAJ8003743.1"/>
    <property type="molecule type" value="Genomic_DNA"/>
</dbReference>
<evidence type="ECO:0000313" key="2">
    <source>
        <dbReference type="Proteomes" id="UP001157502"/>
    </source>
</evidence>
<name>A0ACC2GJX5_DALPE</name>
<proteinExistence type="predicted"/>
<keyword evidence="2" id="KW-1185">Reference proteome</keyword>
<sequence>MFRGKLHTGLFTQDPKHPTTSPNDLPHAMKTNCMFSRKFPLTIACALTVIVYVVITSSRLQPDKHRPHRQLHPIYISNQSITPVNGTRHLMVGAYREYRLEGRSVRIISIFRRDSVQPLYCVFYCGTHWDNATEPAVEAEVQMHSDHFDFPFVTTDVLCRHRPGCNPTHVTLSKQAGALHALNYTFLQIQNLVKREEEDKFPLNFTVCVSNLFGDYNNVLQFAQTLEMYKLLEVQRVVVYKTHCGPDLDRLLQSYTKDGFLEVVPWPIDRHMTPSRGWKPSEHAGDIHYYGQLTTLNDCVYRNMYQSRYVLLNDIDEIITPYLHKTLSQLMEVLQRQHPQAGVFLIENHIFPKSQFEPSGRFDQPRWRDVPGINILQHIYREEPDYTIYHPSKMIVRPRSVEQTSVHAVLSNFGETIKVPPSMCHIIHVRVPLRGGLSKDELHEDKRLWDYEKQLVPNVDKALERAGLLTSG</sequence>
<gene>
    <name evidence="1" type="ORF">DPEC_G00151520</name>
</gene>
<protein>
    <submittedName>
        <fullName evidence="1">Uncharacterized protein</fullName>
    </submittedName>
</protein>
<organism evidence="1 2">
    <name type="scientific">Dallia pectoralis</name>
    <name type="common">Alaska blackfish</name>
    <dbReference type="NCBI Taxonomy" id="75939"/>
    <lineage>
        <taxon>Eukaryota</taxon>
        <taxon>Metazoa</taxon>
        <taxon>Chordata</taxon>
        <taxon>Craniata</taxon>
        <taxon>Vertebrata</taxon>
        <taxon>Euteleostomi</taxon>
        <taxon>Actinopterygii</taxon>
        <taxon>Neopterygii</taxon>
        <taxon>Teleostei</taxon>
        <taxon>Protacanthopterygii</taxon>
        <taxon>Esociformes</taxon>
        <taxon>Umbridae</taxon>
        <taxon>Dallia</taxon>
    </lineage>
</organism>
<evidence type="ECO:0000313" key="1">
    <source>
        <dbReference type="EMBL" id="KAJ8003743.1"/>
    </source>
</evidence>